<feature type="transmembrane region" description="Helical" evidence="12">
    <location>
        <begin position="175"/>
        <end position="205"/>
    </location>
</feature>
<feature type="transmembrane region" description="Helical" evidence="12">
    <location>
        <begin position="84"/>
        <end position="102"/>
    </location>
</feature>
<accession>A0A521E8P5</accession>
<comment type="cofactor">
    <cofactor evidence="1">
        <name>Zn(2+)</name>
        <dbReference type="ChEBI" id="CHEBI:29105"/>
    </cofactor>
</comment>
<feature type="transmembrane region" description="Helical" evidence="12">
    <location>
        <begin position="141"/>
        <end position="163"/>
    </location>
</feature>
<feature type="transmembrane region" description="Helical" evidence="12">
    <location>
        <begin position="114"/>
        <end position="134"/>
    </location>
</feature>
<dbReference type="GO" id="GO:0016020">
    <property type="term" value="C:membrane"/>
    <property type="evidence" value="ECO:0007669"/>
    <property type="project" value="UniProtKB-SubCell"/>
</dbReference>
<keyword evidence="8" id="KW-0862">Zinc</keyword>
<evidence type="ECO:0000256" key="7">
    <source>
        <dbReference type="ARBA" id="ARBA00022801"/>
    </source>
</evidence>
<dbReference type="Pfam" id="PF02163">
    <property type="entry name" value="Peptidase_M50"/>
    <property type="match status" value="2"/>
</dbReference>
<comment type="similarity">
    <text evidence="3">Belongs to the peptidase M50B family.</text>
</comment>
<keyword evidence="7" id="KW-0378">Hydrolase</keyword>
<name>A0A521E8P5_9BACL</name>
<dbReference type="AlphaFoldDB" id="A0A521E8P5"/>
<evidence type="ECO:0000313" key="15">
    <source>
        <dbReference type="Proteomes" id="UP000315636"/>
    </source>
</evidence>
<feature type="transmembrane region" description="Helical" evidence="12">
    <location>
        <begin position="12"/>
        <end position="30"/>
    </location>
</feature>
<dbReference type="GO" id="GO:0046872">
    <property type="term" value="F:metal ion binding"/>
    <property type="evidence" value="ECO:0007669"/>
    <property type="project" value="UniProtKB-KW"/>
</dbReference>
<reference evidence="14 15" key="1">
    <citation type="submission" date="2017-05" db="EMBL/GenBank/DDBJ databases">
        <authorList>
            <person name="Varghese N."/>
            <person name="Submissions S."/>
        </authorList>
    </citation>
    <scope>NUCLEOTIDE SEQUENCE [LARGE SCALE GENOMIC DNA]</scope>
    <source>
        <strain evidence="14 15">DSM 45474</strain>
    </source>
</reference>
<evidence type="ECO:0000256" key="5">
    <source>
        <dbReference type="ARBA" id="ARBA00022692"/>
    </source>
</evidence>
<protein>
    <submittedName>
        <fullName evidence="14">Zn-dependent protease (Includes SpoIVFB)</fullName>
    </submittedName>
</protein>
<evidence type="ECO:0000256" key="8">
    <source>
        <dbReference type="ARBA" id="ARBA00022833"/>
    </source>
</evidence>
<evidence type="ECO:0000256" key="3">
    <source>
        <dbReference type="ARBA" id="ARBA00007931"/>
    </source>
</evidence>
<evidence type="ECO:0000259" key="13">
    <source>
        <dbReference type="Pfam" id="PF02163"/>
    </source>
</evidence>
<feature type="transmembrane region" description="Helical" evidence="12">
    <location>
        <begin position="50"/>
        <end position="72"/>
    </location>
</feature>
<proteinExistence type="inferred from homology"/>
<keyword evidence="15" id="KW-1185">Reference proteome</keyword>
<dbReference type="CDD" id="cd06160">
    <property type="entry name" value="S2P-M50_like_2"/>
    <property type="match status" value="1"/>
</dbReference>
<evidence type="ECO:0000256" key="12">
    <source>
        <dbReference type="SAM" id="Phobius"/>
    </source>
</evidence>
<dbReference type="PANTHER" id="PTHR39188">
    <property type="entry name" value="MEMBRANE-ASSOCIATED ZINC METALLOPROTEASE M50B"/>
    <property type="match status" value="1"/>
</dbReference>
<dbReference type="GO" id="GO:0008237">
    <property type="term" value="F:metallopeptidase activity"/>
    <property type="evidence" value="ECO:0007669"/>
    <property type="project" value="UniProtKB-KW"/>
</dbReference>
<organism evidence="14 15">
    <name type="scientific">Melghirimyces algeriensis</name>
    <dbReference type="NCBI Taxonomy" id="910412"/>
    <lineage>
        <taxon>Bacteria</taxon>
        <taxon>Bacillati</taxon>
        <taxon>Bacillota</taxon>
        <taxon>Bacilli</taxon>
        <taxon>Bacillales</taxon>
        <taxon>Thermoactinomycetaceae</taxon>
        <taxon>Melghirimyces</taxon>
    </lineage>
</organism>
<dbReference type="PANTHER" id="PTHR39188:SF3">
    <property type="entry name" value="STAGE IV SPORULATION PROTEIN FB"/>
    <property type="match status" value="1"/>
</dbReference>
<keyword evidence="6" id="KW-0479">Metal-binding</keyword>
<evidence type="ECO:0000256" key="9">
    <source>
        <dbReference type="ARBA" id="ARBA00022989"/>
    </source>
</evidence>
<evidence type="ECO:0000256" key="11">
    <source>
        <dbReference type="ARBA" id="ARBA00023136"/>
    </source>
</evidence>
<keyword evidence="11 12" id="KW-0472">Membrane</keyword>
<evidence type="ECO:0000313" key="14">
    <source>
        <dbReference type="EMBL" id="SMO80279.1"/>
    </source>
</evidence>
<evidence type="ECO:0000256" key="6">
    <source>
        <dbReference type="ARBA" id="ARBA00022723"/>
    </source>
</evidence>
<gene>
    <name evidence="14" type="ORF">SAMN06264849_10893</name>
</gene>
<evidence type="ECO:0000256" key="1">
    <source>
        <dbReference type="ARBA" id="ARBA00001947"/>
    </source>
</evidence>
<feature type="domain" description="Peptidase M50" evidence="13">
    <location>
        <begin position="61"/>
        <end position="133"/>
    </location>
</feature>
<dbReference type="EMBL" id="FXTI01000008">
    <property type="protein sequence ID" value="SMO80279.1"/>
    <property type="molecule type" value="Genomic_DNA"/>
</dbReference>
<dbReference type="Proteomes" id="UP000315636">
    <property type="component" value="Unassembled WGS sequence"/>
</dbReference>
<feature type="transmembrane region" description="Helical" evidence="12">
    <location>
        <begin position="340"/>
        <end position="361"/>
    </location>
</feature>
<keyword evidence="4 14" id="KW-0645">Protease</keyword>
<evidence type="ECO:0000256" key="4">
    <source>
        <dbReference type="ARBA" id="ARBA00022670"/>
    </source>
</evidence>
<keyword evidence="5 12" id="KW-0812">Transmembrane</keyword>
<keyword evidence="10" id="KW-0482">Metalloprotease</keyword>
<dbReference type="GO" id="GO:0006508">
    <property type="term" value="P:proteolysis"/>
    <property type="evidence" value="ECO:0007669"/>
    <property type="project" value="UniProtKB-KW"/>
</dbReference>
<evidence type="ECO:0000256" key="2">
    <source>
        <dbReference type="ARBA" id="ARBA00004141"/>
    </source>
</evidence>
<dbReference type="RefSeq" id="WP_246064937.1">
    <property type="nucleotide sequence ID" value="NZ_FXTI01000008.1"/>
</dbReference>
<dbReference type="InterPro" id="IPR008915">
    <property type="entry name" value="Peptidase_M50"/>
</dbReference>
<sequence length="368" mass="41341">MHQNEKEGRKSPWGWIGGFGALIVSGLKYIPALLKMGKFGGTFISMAVTVGAYALLYPWSFAIGLVLMIFIHEMGHIWAAKRKGLPVSAPAFIPFLGALIMLKRQPQDAVTEAYVAFGGPLIGTAGAFMTWLLAGWTGYEVLYPIAFIGFFLNLFNLLPMHPLDGGRIVTAISRWLWVVGLILGLVLIIVLWSPILLFIWILFAFQLWQSFFSKKGQSDEQKVRVVADVNPDLFEEANIPVPGHEHRRDLPFVSYCTLEDREHHCDVYYPSVGVIHQLKGWKGGFLNVRLTGTHRVEKEGENKLQMALEADYIRAAEEQMLRKDQEYYNVSPRTRLGFGLAYLGLVVFLGYMLFALGPYSLMSPHVVS</sequence>
<keyword evidence="9 12" id="KW-1133">Transmembrane helix</keyword>
<feature type="domain" description="Peptidase M50" evidence="13">
    <location>
        <begin position="140"/>
        <end position="174"/>
    </location>
</feature>
<evidence type="ECO:0000256" key="10">
    <source>
        <dbReference type="ARBA" id="ARBA00023049"/>
    </source>
</evidence>
<comment type="subcellular location">
    <subcellularLocation>
        <location evidence="2">Membrane</location>
        <topology evidence="2">Multi-pass membrane protein</topology>
    </subcellularLocation>
</comment>